<dbReference type="Pfam" id="PF13431">
    <property type="entry name" value="TPR_17"/>
    <property type="match status" value="1"/>
</dbReference>
<dbReference type="AlphaFoldDB" id="A0A5B9QIV3"/>
<evidence type="ECO:0000256" key="3">
    <source>
        <dbReference type="SAM" id="Phobius"/>
    </source>
</evidence>
<keyword evidence="3" id="KW-1133">Transmembrane helix</keyword>
<dbReference type="Pfam" id="PF14559">
    <property type="entry name" value="TPR_19"/>
    <property type="match status" value="1"/>
</dbReference>
<feature type="repeat" description="TPR" evidence="1">
    <location>
        <begin position="125"/>
        <end position="158"/>
    </location>
</feature>
<dbReference type="Proteomes" id="UP000323917">
    <property type="component" value="Chromosome"/>
</dbReference>
<gene>
    <name evidence="4" type="ORF">Pr1d_49880</name>
</gene>
<keyword evidence="5" id="KW-1185">Reference proteome</keyword>
<name>A0A5B9QIV3_9BACT</name>
<dbReference type="InterPro" id="IPR019734">
    <property type="entry name" value="TPR_rpt"/>
</dbReference>
<feature type="region of interest" description="Disordered" evidence="2">
    <location>
        <begin position="248"/>
        <end position="276"/>
    </location>
</feature>
<dbReference type="Gene3D" id="1.25.40.10">
    <property type="entry name" value="Tetratricopeptide repeat domain"/>
    <property type="match status" value="2"/>
</dbReference>
<feature type="compositionally biased region" description="Acidic residues" evidence="2">
    <location>
        <begin position="254"/>
        <end position="265"/>
    </location>
</feature>
<keyword evidence="1" id="KW-0802">TPR repeat</keyword>
<dbReference type="KEGG" id="bgok:Pr1d_49880"/>
<dbReference type="SMART" id="SM00028">
    <property type="entry name" value="TPR"/>
    <property type="match status" value="4"/>
</dbReference>
<evidence type="ECO:0000313" key="5">
    <source>
        <dbReference type="Proteomes" id="UP000323917"/>
    </source>
</evidence>
<proteinExistence type="predicted"/>
<protein>
    <submittedName>
        <fullName evidence="4">Cellulose synthase subunit BcsC</fullName>
    </submittedName>
</protein>
<evidence type="ECO:0000313" key="4">
    <source>
        <dbReference type="EMBL" id="QEG37642.1"/>
    </source>
</evidence>
<dbReference type="SUPFAM" id="SSF48452">
    <property type="entry name" value="TPR-like"/>
    <property type="match status" value="1"/>
</dbReference>
<sequence>MVSTMAHSLPSSGSSNKSSLPPDEQQILDSALLESDQLLVRSLHDDQQRRRKRAIWLSVILFGGVAMSTLLWLVMTGLTTVTVSRADVNEAQQLSKEGWQFWQKQQFADAEEKFTKSVELNPKDADAWNGLGWTQFNSGQSAEAVKTFEQCVKLKPKHPAGLNGLGQIYLMWGDLPQAEKYLKKAAPQAPAAWFGLARLYLIQGDFKKAKPWVERLAEDPNNAEAQRMLEAVKNQELPEDLKIMLQPAGKPEGAESESETEEPTTDESAQATSGAGDEFAEWRDQLTSAGESSKWFVGANFGKTLAALPGDEALRILEPCWSEIADSVRPQLLKGFSPGMMGNKKMNRSFFDVMHLGMSDPNPTVREYASTYLEMQGLPNFANNQEGYAKWWEANNDRSAEEIVKENNLPVLEFVE</sequence>
<feature type="repeat" description="TPR" evidence="1">
    <location>
        <begin position="91"/>
        <end position="124"/>
    </location>
</feature>
<keyword evidence="3" id="KW-0472">Membrane</keyword>
<dbReference type="RefSeq" id="WP_148075845.1">
    <property type="nucleotide sequence ID" value="NZ_CP042913.1"/>
</dbReference>
<reference evidence="4 5" key="1">
    <citation type="submission" date="2019-08" db="EMBL/GenBank/DDBJ databases">
        <title>Deep-cultivation of Planctomycetes and their phenomic and genomic characterization uncovers novel biology.</title>
        <authorList>
            <person name="Wiegand S."/>
            <person name="Jogler M."/>
            <person name="Boedeker C."/>
            <person name="Pinto D."/>
            <person name="Vollmers J."/>
            <person name="Rivas-Marin E."/>
            <person name="Kohn T."/>
            <person name="Peeters S.H."/>
            <person name="Heuer A."/>
            <person name="Rast P."/>
            <person name="Oberbeckmann S."/>
            <person name="Bunk B."/>
            <person name="Jeske O."/>
            <person name="Meyerdierks A."/>
            <person name="Storesund J.E."/>
            <person name="Kallscheuer N."/>
            <person name="Luecker S."/>
            <person name="Lage O.M."/>
            <person name="Pohl T."/>
            <person name="Merkel B.J."/>
            <person name="Hornburger P."/>
            <person name="Mueller R.-W."/>
            <person name="Bruemmer F."/>
            <person name="Labrenz M."/>
            <person name="Spormann A.M."/>
            <person name="Op den Camp H."/>
            <person name="Overmann J."/>
            <person name="Amann R."/>
            <person name="Jetten M.S.M."/>
            <person name="Mascher T."/>
            <person name="Medema M.H."/>
            <person name="Devos D.P."/>
            <person name="Kaster A.-K."/>
            <person name="Ovreas L."/>
            <person name="Rohde M."/>
            <person name="Galperin M.Y."/>
            <person name="Jogler C."/>
        </authorList>
    </citation>
    <scope>NUCLEOTIDE SEQUENCE [LARGE SCALE GENOMIC DNA]</scope>
    <source>
        <strain evidence="4 5">Pr1d</strain>
    </source>
</reference>
<feature type="transmembrane region" description="Helical" evidence="3">
    <location>
        <begin position="54"/>
        <end position="75"/>
    </location>
</feature>
<evidence type="ECO:0000256" key="1">
    <source>
        <dbReference type="PROSITE-ProRule" id="PRU00339"/>
    </source>
</evidence>
<dbReference type="InterPro" id="IPR011990">
    <property type="entry name" value="TPR-like_helical_dom_sf"/>
</dbReference>
<keyword evidence="3" id="KW-0812">Transmembrane</keyword>
<organism evidence="4 5">
    <name type="scientific">Bythopirellula goksoeyrii</name>
    <dbReference type="NCBI Taxonomy" id="1400387"/>
    <lineage>
        <taxon>Bacteria</taxon>
        <taxon>Pseudomonadati</taxon>
        <taxon>Planctomycetota</taxon>
        <taxon>Planctomycetia</taxon>
        <taxon>Pirellulales</taxon>
        <taxon>Lacipirellulaceae</taxon>
        <taxon>Bythopirellula</taxon>
    </lineage>
</organism>
<accession>A0A5B9QIV3</accession>
<dbReference type="PANTHER" id="PTHR12558">
    <property type="entry name" value="CELL DIVISION CYCLE 16,23,27"/>
    <property type="match status" value="1"/>
</dbReference>
<dbReference type="PANTHER" id="PTHR12558:SF13">
    <property type="entry name" value="CELL DIVISION CYCLE PROTEIN 27 HOMOLOG"/>
    <property type="match status" value="1"/>
</dbReference>
<dbReference type="OrthoDB" id="276909at2"/>
<feature type="region of interest" description="Disordered" evidence="2">
    <location>
        <begin position="1"/>
        <end position="23"/>
    </location>
</feature>
<dbReference type="PROSITE" id="PS50005">
    <property type="entry name" value="TPR"/>
    <property type="match status" value="2"/>
</dbReference>
<evidence type="ECO:0000256" key="2">
    <source>
        <dbReference type="SAM" id="MobiDB-lite"/>
    </source>
</evidence>
<dbReference type="EMBL" id="CP042913">
    <property type="protein sequence ID" value="QEG37642.1"/>
    <property type="molecule type" value="Genomic_DNA"/>
</dbReference>
<feature type="compositionally biased region" description="Low complexity" evidence="2">
    <location>
        <begin position="8"/>
        <end position="22"/>
    </location>
</feature>